<evidence type="ECO:0000313" key="6">
    <source>
        <dbReference type="Proteomes" id="UP000469185"/>
    </source>
</evidence>
<dbReference type="SUPFAM" id="SSF53686">
    <property type="entry name" value="Tryptophan synthase beta subunit-like PLP-dependent enzymes"/>
    <property type="match status" value="1"/>
</dbReference>
<dbReference type="PANTHER" id="PTHR48078">
    <property type="entry name" value="THREONINE DEHYDRATASE, MITOCHONDRIAL-RELATED"/>
    <property type="match status" value="1"/>
</dbReference>
<sequence>MNSEKRGLVRFARDLPLVDEYVTLGEGETPLVPLDKLAKRLKMGRLSAKLESHNPTGSFHDRVAAMSMSLARTRGKKGWIATCSESAGMALAAYGARAGLPGLLCVVSSAPGQDYASLLPFGAHVVGVQSAADGMTSKSMEEMFARIAVSAEQHNLYLASAVHTHNHDGMRGLDAIGYELAEQAPKASHVYVPTGGGGLAAAIGRGLKYQGIKAKMIACQPAGCAPVVYFLSGVSSSPTVYRCESKIAGLQVPHPPDGRLAADAVRKSGGWGTVASDDEIIAAQSMLAATEGIFVEAAGGAALAAMIKDLEYGRIDATGHQILVLSGAGWKDMGRYGAAAAAPPVVDVADLQGQVDRWAEELNDKP</sequence>
<gene>
    <name evidence="5" type="ORF">G1H11_13935</name>
</gene>
<organism evidence="5 6">
    <name type="scientific">Phytoactinopolyspora alkaliphila</name>
    <dbReference type="NCBI Taxonomy" id="1783498"/>
    <lineage>
        <taxon>Bacteria</taxon>
        <taxon>Bacillati</taxon>
        <taxon>Actinomycetota</taxon>
        <taxon>Actinomycetes</taxon>
        <taxon>Jiangellales</taxon>
        <taxon>Jiangellaceae</taxon>
        <taxon>Phytoactinopolyspora</taxon>
    </lineage>
</organism>
<comment type="cofactor">
    <cofactor evidence="1">
        <name>pyridoxal 5'-phosphate</name>
        <dbReference type="ChEBI" id="CHEBI:597326"/>
    </cofactor>
</comment>
<dbReference type="GO" id="GO:0009097">
    <property type="term" value="P:isoleucine biosynthetic process"/>
    <property type="evidence" value="ECO:0007669"/>
    <property type="project" value="TreeGrafter"/>
</dbReference>
<keyword evidence="2" id="KW-0663">Pyridoxal phosphate</keyword>
<dbReference type="GO" id="GO:0006567">
    <property type="term" value="P:L-threonine catabolic process"/>
    <property type="evidence" value="ECO:0007669"/>
    <property type="project" value="TreeGrafter"/>
</dbReference>
<evidence type="ECO:0000313" key="5">
    <source>
        <dbReference type="EMBL" id="NED96407.1"/>
    </source>
</evidence>
<dbReference type="GO" id="GO:0003941">
    <property type="term" value="F:L-serine ammonia-lyase activity"/>
    <property type="evidence" value="ECO:0007669"/>
    <property type="project" value="TreeGrafter"/>
</dbReference>
<reference evidence="5 6" key="1">
    <citation type="submission" date="2020-02" db="EMBL/GenBank/DDBJ databases">
        <authorList>
            <person name="Li X.-J."/>
            <person name="Feng X.-M."/>
        </authorList>
    </citation>
    <scope>NUCLEOTIDE SEQUENCE [LARGE SCALE GENOMIC DNA]</scope>
    <source>
        <strain evidence="5 6">CGMCC 4.7225</strain>
    </source>
</reference>
<dbReference type="EMBL" id="JAAGOB010000007">
    <property type="protein sequence ID" value="NED96407.1"/>
    <property type="molecule type" value="Genomic_DNA"/>
</dbReference>
<dbReference type="RefSeq" id="WP_163819199.1">
    <property type="nucleotide sequence ID" value="NZ_JAAGOB010000007.1"/>
</dbReference>
<dbReference type="AlphaFoldDB" id="A0A6N9YN79"/>
<dbReference type="GO" id="GO:0006565">
    <property type="term" value="P:L-serine catabolic process"/>
    <property type="evidence" value="ECO:0007669"/>
    <property type="project" value="TreeGrafter"/>
</dbReference>
<accession>A0A6N9YN79</accession>
<evidence type="ECO:0000256" key="1">
    <source>
        <dbReference type="ARBA" id="ARBA00001933"/>
    </source>
</evidence>
<keyword evidence="3" id="KW-0456">Lyase</keyword>
<name>A0A6N9YN79_9ACTN</name>
<evidence type="ECO:0000256" key="2">
    <source>
        <dbReference type="ARBA" id="ARBA00022898"/>
    </source>
</evidence>
<dbReference type="Gene3D" id="3.40.50.1100">
    <property type="match status" value="2"/>
</dbReference>
<comment type="caution">
    <text evidence="5">The sequence shown here is derived from an EMBL/GenBank/DDBJ whole genome shotgun (WGS) entry which is preliminary data.</text>
</comment>
<dbReference type="GO" id="GO:0004794">
    <property type="term" value="F:threonine deaminase activity"/>
    <property type="evidence" value="ECO:0007669"/>
    <property type="project" value="TreeGrafter"/>
</dbReference>
<dbReference type="PANTHER" id="PTHR48078:SF6">
    <property type="entry name" value="L-THREONINE DEHYDRATASE CATABOLIC TDCB"/>
    <property type="match status" value="1"/>
</dbReference>
<protein>
    <submittedName>
        <fullName evidence="5">Pyridoxal-phosphate dependent enzyme</fullName>
    </submittedName>
</protein>
<dbReference type="Pfam" id="PF00291">
    <property type="entry name" value="PALP"/>
    <property type="match status" value="1"/>
</dbReference>
<keyword evidence="6" id="KW-1185">Reference proteome</keyword>
<dbReference type="InterPro" id="IPR036052">
    <property type="entry name" value="TrpB-like_PALP_sf"/>
</dbReference>
<proteinExistence type="predicted"/>
<dbReference type="Proteomes" id="UP000469185">
    <property type="component" value="Unassembled WGS sequence"/>
</dbReference>
<dbReference type="InterPro" id="IPR001926">
    <property type="entry name" value="TrpB-like_PALP"/>
</dbReference>
<evidence type="ECO:0000259" key="4">
    <source>
        <dbReference type="Pfam" id="PF00291"/>
    </source>
</evidence>
<dbReference type="InterPro" id="IPR050147">
    <property type="entry name" value="Ser/Thr_Dehydratase"/>
</dbReference>
<evidence type="ECO:0000256" key="3">
    <source>
        <dbReference type="ARBA" id="ARBA00023239"/>
    </source>
</evidence>
<feature type="domain" description="Tryptophan synthase beta chain-like PALP" evidence="4">
    <location>
        <begin position="22"/>
        <end position="327"/>
    </location>
</feature>